<dbReference type="Proteomes" id="UP000252884">
    <property type="component" value="Unassembled WGS sequence"/>
</dbReference>
<dbReference type="PANTHER" id="PTHR39335">
    <property type="entry name" value="BLL4220 PROTEIN"/>
    <property type="match status" value="1"/>
</dbReference>
<dbReference type="OrthoDB" id="9800666at2"/>
<keyword evidence="1" id="KW-0732">Signal</keyword>
<organism evidence="2 3">
    <name type="scientific">Pseudorhodoferax soli</name>
    <dbReference type="NCBI Taxonomy" id="545864"/>
    <lineage>
        <taxon>Bacteria</taxon>
        <taxon>Pseudomonadati</taxon>
        <taxon>Pseudomonadota</taxon>
        <taxon>Betaproteobacteria</taxon>
        <taxon>Burkholderiales</taxon>
        <taxon>Comamonadaceae</taxon>
    </lineage>
</organism>
<dbReference type="AlphaFoldDB" id="A0A368XJG3"/>
<dbReference type="PANTHER" id="PTHR39335:SF1">
    <property type="entry name" value="BLL4220 PROTEIN"/>
    <property type="match status" value="1"/>
</dbReference>
<dbReference type="GO" id="GO:0043448">
    <property type="term" value="P:alkane catabolic process"/>
    <property type="evidence" value="ECO:0007669"/>
    <property type="project" value="TreeGrafter"/>
</dbReference>
<dbReference type="PROSITE" id="PS51257">
    <property type="entry name" value="PROKAR_LIPOPROTEIN"/>
    <property type="match status" value="1"/>
</dbReference>
<evidence type="ECO:0000313" key="2">
    <source>
        <dbReference type="EMBL" id="RCW68072.1"/>
    </source>
</evidence>
<proteinExistence type="predicted"/>
<gene>
    <name evidence="2" type="ORF">DES41_108251</name>
</gene>
<name>A0A368XJG3_9BURK</name>
<reference evidence="2 3" key="1">
    <citation type="submission" date="2018-07" db="EMBL/GenBank/DDBJ databases">
        <title>Genomic Encyclopedia of Type Strains, Phase IV (KMG-IV): sequencing the most valuable type-strain genomes for metagenomic binning, comparative biology and taxonomic classification.</title>
        <authorList>
            <person name="Goeker M."/>
        </authorList>
    </citation>
    <scope>NUCLEOTIDE SEQUENCE [LARGE SCALE GENOMIC DNA]</scope>
    <source>
        <strain evidence="2 3">DSM 21634</strain>
    </source>
</reference>
<feature type="chain" id="PRO_5016711710" evidence="1">
    <location>
        <begin position="24"/>
        <end position="130"/>
    </location>
</feature>
<evidence type="ECO:0000256" key="1">
    <source>
        <dbReference type="SAM" id="SignalP"/>
    </source>
</evidence>
<dbReference type="InterPro" id="IPR005297">
    <property type="entry name" value="Lipoprotein_repeat"/>
</dbReference>
<dbReference type="PIRSF" id="PIRSF029720">
    <property type="entry name" value="UCP029720"/>
    <property type="match status" value="1"/>
</dbReference>
<dbReference type="EMBL" id="QPJK01000008">
    <property type="protein sequence ID" value="RCW68072.1"/>
    <property type="molecule type" value="Genomic_DNA"/>
</dbReference>
<comment type="caution">
    <text evidence="2">The sequence shown here is derived from an EMBL/GenBank/DDBJ whole genome shotgun (WGS) entry which is preliminary data.</text>
</comment>
<accession>A0A368XJG3</accession>
<dbReference type="InterPro" id="IPR014558">
    <property type="entry name" value="UCP029720"/>
</dbReference>
<sequence>MFKTLAIAASAATFLVTAGCANMVEPPAKAPAMLSGGALVTPGGMTLYTFDQDVANSGKSACNGGCAALWPPMMATATDQTTGAYSIVTRDDGSRQWAYKGKPVYTYKADQKAGDRSGDNFKQVWHIIKE</sequence>
<evidence type="ECO:0000313" key="3">
    <source>
        <dbReference type="Proteomes" id="UP000252884"/>
    </source>
</evidence>
<keyword evidence="3" id="KW-1185">Reference proteome</keyword>
<feature type="signal peptide" evidence="1">
    <location>
        <begin position="1"/>
        <end position="23"/>
    </location>
</feature>
<keyword evidence="2" id="KW-0449">Lipoprotein</keyword>
<protein>
    <submittedName>
        <fullName evidence="2">Putative lipoprotein with Yx(FWY)xxD motif</fullName>
    </submittedName>
</protein>
<dbReference type="Pfam" id="PF03640">
    <property type="entry name" value="Lipoprotein_15"/>
    <property type="match status" value="2"/>
</dbReference>